<dbReference type="STRING" id="1802333.A3G03_00590"/>
<accession>A0A1G2P903</accession>
<dbReference type="NCBIfam" id="TIGR00029">
    <property type="entry name" value="S20"/>
    <property type="match status" value="1"/>
</dbReference>
<keyword evidence="2 7" id="KW-0699">rRNA-binding</keyword>
<dbReference type="SUPFAM" id="SSF46992">
    <property type="entry name" value="Ribosomal protein S20"/>
    <property type="match status" value="1"/>
</dbReference>
<evidence type="ECO:0000313" key="9">
    <source>
        <dbReference type="Proteomes" id="UP000176355"/>
    </source>
</evidence>
<reference evidence="8 9" key="1">
    <citation type="journal article" date="2016" name="Nat. Commun.">
        <title>Thousands of microbial genomes shed light on interconnected biogeochemical processes in an aquifer system.</title>
        <authorList>
            <person name="Anantharaman K."/>
            <person name="Brown C.T."/>
            <person name="Hug L.A."/>
            <person name="Sharon I."/>
            <person name="Castelle C.J."/>
            <person name="Probst A.J."/>
            <person name="Thomas B.C."/>
            <person name="Singh A."/>
            <person name="Wilkins M.J."/>
            <person name="Karaoz U."/>
            <person name="Brodie E.L."/>
            <person name="Williams K.H."/>
            <person name="Hubbard S.S."/>
            <person name="Banfield J.F."/>
        </authorList>
    </citation>
    <scope>NUCLEOTIDE SEQUENCE [LARGE SCALE GENOMIC DNA]</scope>
</reference>
<keyword evidence="3 7" id="KW-0694">RNA-binding</keyword>
<dbReference type="HAMAP" id="MF_00500">
    <property type="entry name" value="Ribosomal_bS20"/>
    <property type="match status" value="1"/>
</dbReference>
<dbReference type="PANTHER" id="PTHR33398">
    <property type="entry name" value="30S RIBOSOMAL PROTEIN S20"/>
    <property type="match status" value="1"/>
</dbReference>
<protein>
    <recommendedName>
        <fullName evidence="6 7">Small ribosomal subunit protein bS20</fullName>
    </recommendedName>
</protein>
<dbReference type="Proteomes" id="UP000176355">
    <property type="component" value="Unassembled WGS sequence"/>
</dbReference>
<dbReference type="GO" id="GO:0005829">
    <property type="term" value="C:cytosol"/>
    <property type="evidence" value="ECO:0007669"/>
    <property type="project" value="TreeGrafter"/>
</dbReference>
<dbReference type="Pfam" id="PF01649">
    <property type="entry name" value="Ribosomal_S20p"/>
    <property type="match status" value="1"/>
</dbReference>
<gene>
    <name evidence="7" type="primary">rpsT</name>
    <name evidence="8" type="ORF">A3G03_00590</name>
</gene>
<sequence length="87" mass="9875">MAITSSAKKAIRVAARKRVFNLRRKNAVTNAVKKIKRLIKEKKNKEAQTLLPMVYQAIDKAAKTKFLKKNTAARKKSRLAKLINKAI</sequence>
<dbReference type="AlphaFoldDB" id="A0A1G2P903"/>
<keyword evidence="4 7" id="KW-0689">Ribosomal protein</keyword>
<dbReference type="GO" id="GO:0006412">
    <property type="term" value="P:translation"/>
    <property type="evidence" value="ECO:0007669"/>
    <property type="project" value="UniProtKB-UniRule"/>
</dbReference>
<name>A0A1G2P903_9BACT</name>
<dbReference type="InterPro" id="IPR036510">
    <property type="entry name" value="Ribosomal_bS20_sf"/>
</dbReference>
<evidence type="ECO:0000256" key="4">
    <source>
        <dbReference type="ARBA" id="ARBA00022980"/>
    </source>
</evidence>
<evidence type="ECO:0000256" key="3">
    <source>
        <dbReference type="ARBA" id="ARBA00022884"/>
    </source>
</evidence>
<evidence type="ECO:0000256" key="5">
    <source>
        <dbReference type="ARBA" id="ARBA00023274"/>
    </source>
</evidence>
<dbReference type="PANTHER" id="PTHR33398:SF1">
    <property type="entry name" value="SMALL RIBOSOMAL SUBUNIT PROTEIN BS20C"/>
    <property type="match status" value="1"/>
</dbReference>
<organism evidence="8 9">
    <name type="scientific">Candidatus Taylorbacteria bacterium RIFCSPLOWO2_12_FULL_44_15c</name>
    <dbReference type="NCBI Taxonomy" id="1802333"/>
    <lineage>
        <taxon>Bacteria</taxon>
        <taxon>Candidatus Tayloriibacteriota</taxon>
    </lineage>
</organism>
<comment type="similarity">
    <text evidence="1 7">Belongs to the bacterial ribosomal protein bS20 family.</text>
</comment>
<evidence type="ECO:0000256" key="7">
    <source>
        <dbReference type="HAMAP-Rule" id="MF_00500"/>
    </source>
</evidence>
<dbReference type="EMBL" id="MHSL01000011">
    <property type="protein sequence ID" value="OHA44041.1"/>
    <property type="molecule type" value="Genomic_DNA"/>
</dbReference>
<dbReference type="InterPro" id="IPR002583">
    <property type="entry name" value="Ribosomal_bS20"/>
</dbReference>
<proteinExistence type="inferred from homology"/>
<evidence type="ECO:0000256" key="2">
    <source>
        <dbReference type="ARBA" id="ARBA00022730"/>
    </source>
</evidence>
<dbReference type="GO" id="GO:0015935">
    <property type="term" value="C:small ribosomal subunit"/>
    <property type="evidence" value="ECO:0007669"/>
    <property type="project" value="TreeGrafter"/>
</dbReference>
<keyword evidence="5 7" id="KW-0687">Ribonucleoprotein</keyword>
<evidence type="ECO:0000256" key="1">
    <source>
        <dbReference type="ARBA" id="ARBA00007634"/>
    </source>
</evidence>
<comment type="caution">
    <text evidence="8">The sequence shown here is derived from an EMBL/GenBank/DDBJ whole genome shotgun (WGS) entry which is preliminary data.</text>
</comment>
<dbReference type="Gene3D" id="1.20.58.110">
    <property type="entry name" value="Ribosomal protein S20"/>
    <property type="match status" value="1"/>
</dbReference>
<evidence type="ECO:0000256" key="6">
    <source>
        <dbReference type="ARBA" id="ARBA00035136"/>
    </source>
</evidence>
<dbReference type="GO" id="GO:0003735">
    <property type="term" value="F:structural constituent of ribosome"/>
    <property type="evidence" value="ECO:0007669"/>
    <property type="project" value="InterPro"/>
</dbReference>
<comment type="function">
    <text evidence="7">Binds directly to 16S ribosomal RNA.</text>
</comment>
<dbReference type="GO" id="GO:0070181">
    <property type="term" value="F:small ribosomal subunit rRNA binding"/>
    <property type="evidence" value="ECO:0007669"/>
    <property type="project" value="TreeGrafter"/>
</dbReference>
<evidence type="ECO:0000313" key="8">
    <source>
        <dbReference type="EMBL" id="OHA44041.1"/>
    </source>
</evidence>